<reference evidence="2 3" key="1">
    <citation type="journal article" date="2019" name="Plant Biotechnol. J.">
        <title>The red bayberry genome and genetic basis of sex determination.</title>
        <authorList>
            <person name="Jia H.M."/>
            <person name="Jia H.J."/>
            <person name="Cai Q.L."/>
            <person name="Wang Y."/>
            <person name="Zhao H.B."/>
            <person name="Yang W.F."/>
            <person name="Wang G.Y."/>
            <person name="Li Y.H."/>
            <person name="Zhan D.L."/>
            <person name="Shen Y.T."/>
            <person name="Niu Q.F."/>
            <person name="Chang L."/>
            <person name="Qiu J."/>
            <person name="Zhao L."/>
            <person name="Xie H.B."/>
            <person name="Fu W.Y."/>
            <person name="Jin J."/>
            <person name="Li X.W."/>
            <person name="Jiao Y."/>
            <person name="Zhou C.C."/>
            <person name="Tu T."/>
            <person name="Chai C.Y."/>
            <person name="Gao J.L."/>
            <person name="Fan L.J."/>
            <person name="van de Weg E."/>
            <person name="Wang J.Y."/>
            <person name="Gao Z.S."/>
        </authorList>
    </citation>
    <scope>NUCLEOTIDE SEQUENCE [LARGE SCALE GENOMIC DNA]</scope>
    <source>
        <tissue evidence="2">Leaves</tissue>
    </source>
</reference>
<feature type="transmembrane region" description="Helical" evidence="1">
    <location>
        <begin position="91"/>
        <end position="110"/>
    </location>
</feature>
<dbReference type="Proteomes" id="UP000516437">
    <property type="component" value="Chromosome 1"/>
</dbReference>
<comment type="caution">
    <text evidence="2">The sequence shown here is derived from an EMBL/GenBank/DDBJ whole genome shotgun (WGS) entry which is preliminary data.</text>
</comment>
<keyword evidence="3" id="KW-1185">Reference proteome</keyword>
<feature type="transmembrane region" description="Helical" evidence="1">
    <location>
        <begin position="48"/>
        <end position="71"/>
    </location>
</feature>
<keyword evidence="1" id="KW-0472">Membrane</keyword>
<name>A0A6A1WRI7_9ROSI</name>
<evidence type="ECO:0000313" key="2">
    <source>
        <dbReference type="EMBL" id="KAB1227911.1"/>
    </source>
</evidence>
<gene>
    <name evidence="2" type="ORF">CJ030_MR1G013791</name>
</gene>
<accession>A0A6A1WRI7</accession>
<evidence type="ECO:0000256" key="1">
    <source>
        <dbReference type="SAM" id="Phobius"/>
    </source>
</evidence>
<protein>
    <submittedName>
        <fullName evidence="2">Uncharacterized protein</fullName>
    </submittedName>
</protein>
<dbReference type="AlphaFoldDB" id="A0A6A1WRI7"/>
<dbReference type="PANTHER" id="PTHR33306">
    <property type="entry name" value="EXPRESSED PROTEIN-RELATED-RELATED"/>
    <property type="match status" value="1"/>
</dbReference>
<organism evidence="2 3">
    <name type="scientific">Morella rubra</name>
    <name type="common">Chinese bayberry</name>
    <dbReference type="NCBI Taxonomy" id="262757"/>
    <lineage>
        <taxon>Eukaryota</taxon>
        <taxon>Viridiplantae</taxon>
        <taxon>Streptophyta</taxon>
        <taxon>Embryophyta</taxon>
        <taxon>Tracheophyta</taxon>
        <taxon>Spermatophyta</taxon>
        <taxon>Magnoliopsida</taxon>
        <taxon>eudicotyledons</taxon>
        <taxon>Gunneridae</taxon>
        <taxon>Pentapetalae</taxon>
        <taxon>rosids</taxon>
        <taxon>fabids</taxon>
        <taxon>Fagales</taxon>
        <taxon>Myricaceae</taxon>
        <taxon>Morella</taxon>
    </lineage>
</organism>
<proteinExistence type="predicted"/>
<sequence>MARYYNNSFFDNLYFPVHLWFFLGIVFFILGFTWYLNFESMFEDFFTYLKLFCIIVPVLLLIIVHCLSSGVPSLIPSVERDSLLRAGGSPWGVALVLVFLLFVISYQSTFHERWFPLRSK</sequence>
<keyword evidence="1" id="KW-1133">Transmembrane helix</keyword>
<dbReference type="PANTHER" id="PTHR33306:SF24">
    <property type="entry name" value="TRANSMEMBRANE PROTEIN"/>
    <property type="match status" value="1"/>
</dbReference>
<dbReference type="EMBL" id="RXIC02000019">
    <property type="protein sequence ID" value="KAB1227911.1"/>
    <property type="molecule type" value="Genomic_DNA"/>
</dbReference>
<keyword evidence="1" id="KW-0812">Transmembrane</keyword>
<feature type="transmembrane region" description="Helical" evidence="1">
    <location>
        <begin position="13"/>
        <end position="36"/>
    </location>
</feature>
<evidence type="ECO:0000313" key="3">
    <source>
        <dbReference type="Proteomes" id="UP000516437"/>
    </source>
</evidence>